<dbReference type="Proteomes" id="UP001610446">
    <property type="component" value="Unassembled WGS sequence"/>
</dbReference>
<accession>A0ABR4KIG9</accession>
<feature type="compositionally biased region" description="Pro residues" evidence="1">
    <location>
        <begin position="55"/>
        <end position="71"/>
    </location>
</feature>
<gene>
    <name evidence="3" type="ORF">BJY01DRAFT_209469</name>
</gene>
<sequence length="105" mass="11371">MPCNPCCCDSDDFTLNDTRPNNLWADILISCALCPLVAYTYIESEIEKRRSGTSPLPPVTTPPKSPAPPVAVPEETEERDSKIARDAPTIIPSPESAATNSRAKN</sequence>
<organism evidence="3 4">
    <name type="scientific">Aspergillus pseudoustus</name>
    <dbReference type="NCBI Taxonomy" id="1810923"/>
    <lineage>
        <taxon>Eukaryota</taxon>
        <taxon>Fungi</taxon>
        <taxon>Dikarya</taxon>
        <taxon>Ascomycota</taxon>
        <taxon>Pezizomycotina</taxon>
        <taxon>Eurotiomycetes</taxon>
        <taxon>Eurotiomycetidae</taxon>
        <taxon>Eurotiales</taxon>
        <taxon>Aspergillaceae</taxon>
        <taxon>Aspergillus</taxon>
        <taxon>Aspergillus subgen. Nidulantes</taxon>
    </lineage>
</organism>
<name>A0ABR4KIG9_9EURO</name>
<keyword evidence="4" id="KW-1185">Reference proteome</keyword>
<evidence type="ECO:0000313" key="3">
    <source>
        <dbReference type="EMBL" id="KAL2851097.1"/>
    </source>
</evidence>
<feature type="region of interest" description="Disordered" evidence="1">
    <location>
        <begin position="48"/>
        <end position="105"/>
    </location>
</feature>
<dbReference type="EMBL" id="JBFXLU010000032">
    <property type="protein sequence ID" value="KAL2851097.1"/>
    <property type="molecule type" value="Genomic_DNA"/>
</dbReference>
<comment type="caution">
    <text evidence="3">The sequence shown here is derived from an EMBL/GenBank/DDBJ whole genome shotgun (WGS) entry which is preliminary data.</text>
</comment>
<evidence type="ECO:0000256" key="1">
    <source>
        <dbReference type="SAM" id="MobiDB-lite"/>
    </source>
</evidence>
<keyword evidence="2" id="KW-1133">Transmembrane helix</keyword>
<keyword evidence="2" id="KW-0812">Transmembrane</keyword>
<evidence type="ECO:0000313" key="4">
    <source>
        <dbReference type="Proteomes" id="UP001610446"/>
    </source>
</evidence>
<evidence type="ECO:0000256" key="2">
    <source>
        <dbReference type="SAM" id="Phobius"/>
    </source>
</evidence>
<reference evidence="3 4" key="1">
    <citation type="submission" date="2024-07" db="EMBL/GenBank/DDBJ databases">
        <title>Section-level genome sequencing and comparative genomics of Aspergillus sections Usti and Cavernicolus.</title>
        <authorList>
            <consortium name="Lawrence Berkeley National Laboratory"/>
            <person name="Nybo J.L."/>
            <person name="Vesth T.C."/>
            <person name="Theobald S."/>
            <person name="Frisvad J.C."/>
            <person name="Larsen T.O."/>
            <person name="Kjaerboelling I."/>
            <person name="Rothschild-Mancinelli K."/>
            <person name="Lyhne E.K."/>
            <person name="Kogle M.E."/>
            <person name="Barry K."/>
            <person name="Clum A."/>
            <person name="Na H."/>
            <person name="Ledsgaard L."/>
            <person name="Lin J."/>
            <person name="Lipzen A."/>
            <person name="Kuo A."/>
            <person name="Riley R."/>
            <person name="Mondo S."/>
            <person name="Labutti K."/>
            <person name="Haridas S."/>
            <person name="Pangalinan J."/>
            <person name="Salamov A.A."/>
            <person name="Simmons B.A."/>
            <person name="Magnuson J.K."/>
            <person name="Chen J."/>
            <person name="Drula E."/>
            <person name="Henrissat B."/>
            <person name="Wiebenga A."/>
            <person name="Lubbers R.J."/>
            <person name="Gomes A.C."/>
            <person name="Makela M.R."/>
            <person name="Stajich J."/>
            <person name="Grigoriev I.V."/>
            <person name="Mortensen U.H."/>
            <person name="De Vries R.P."/>
            <person name="Baker S.E."/>
            <person name="Andersen M.R."/>
        </authorList>
    </citation>
    <scope>NUCLEOTIDE SEQUENCE [LARGE SCALE GENOMIC DNA]</scope>
    <source>
        <strain evidence="3 4">CBS 123904</strain>
    </source>
</reference>
<protein>
    <submittedName>
        <fullName evidence="3">Uncharacterized protein</fullName>
    </submittedName>
</protein>
<proteinExistence type="predicted"/>
<keyword evidence="2" id="KW-0472">Membrane</keyword>
<feature type="compositionally biased region" description="Polar residues" evidence="1">
    <location>
        <begin position="96"/>
        <end position="105"/>
    </location>
</feature>
<feature type="transmembrane region" description="Helical" evidence="2">
    <location>
        <begin position="23"/>
        <end position="42"/>
    </location>
</feature>